<sequence length="685" mass="76439">MTKETISLTANKDEFWSSVSAISQASRFHNESIETQSKDVDLPGVTITVNSNDLLTDARLLLKFGTHYGLIGRNGIGKSTLLKSIGFGKLIGFPKNISTLYIEQLQDTKEQSFDRSVVDTVLSVDVQRGKVMDNISELEEALELNTPAALNKAAYNVMAKQAHEKLEEDNQAAIKRSGRRGLEARSKALESEAKALEVTKKLELAEELPQVETTVIYDMLSEFYEKLTLLEEDDDDEVVRDILTGLGFSQEQQDAPVSELSGGWCMRVALAQALYMKPRVLLLDEPTNHLDLPAIVWLRSYLSSITDQTIVIISHDRHFLNSVVDEIICFKKKTLTYHPGNYDDFERNTADVAKKKQHLHDNIEKKKKHIQKSIEKGLQHAKASGDDKRLGMVASRKKKLERMGYDKTEDGKRFKISYHAGYHFDQRVQVELEKPEAPVTFTLPQPDILRNTGPMLQLRDISFRYPGSTTDVLKSISLSIEPGARIGFVGANGSGKSTLVDLISGTLRQTKGSIERNPSLRIGYFSQHHVDLLNITDESAVTYIQKKSAEISGSIELKDLQETRRFIGNFGLSGNVPLQPLTTLSGGQKSRVALAVSMLTNPHLLLLDEITNHLDLESIKGLGEALQTFEGSVIVISHDQYFVQETCGPPEEEDASEPSKSSIYVVKKRGIHLIEDVQEYVSTLL</sequence>
<dbReference type="Gene3D" id="3.40.50.300">
    <property type="entry name" value="P-loop containing nucleotide triphosphate hydrolases"/>
    <property type="match status" value="2"/>
</dbReference>
<keyword evidence="2" id="KW-0547">Nucleotide-binding</keyword>
<dbReference type="SMART" id="SM00382">
    <property type="entry name" value="AAA"/>
    <property type="match status" value="2"/>
</dbReference>
<evidence type="ECO:0000256" key="1">
    <source>
        <dbReference type="ARBA" id="ARBA00022737"/>
    </source>
</evidence>
<accession>A0ABR2WIF1</accession>
<feature type="domain" description="ABC transporter" evidence="5">
    <location>
        <begin position="456"/>
        <end position="671"/>
    </location>
</feature>
<dbReference type="PROSITE" id="PS00211">
    <property type="entry name" value="ABC_TRANSPORTER_1"/>
    <property type="match status" value="2"/>
</dbReference>
<evidence type="ECO:0000259" key="5">
    <source>
        <dbReference type="PROSITE" id="PS50893"/>
    </source>
</evidence>
<feature type="domain" description="ABC transporter" evidence="5">
    <location>
        <begin position="40"/>
        <end position="357"/>
    </location>
</feature>
<gene>
    <name evidence="6" type="ORF">K7432_013923</name>
</gene>
<dbReference type="InterPro" id="IPR003593">
    <property type="entry name" value="AAA+_ATPase"/>
</dbReference>
<dbReference type="PANTHER" id="PTHR19211">
    <property type="entry name" value="ATP-BINDING TRANSPORT PROTEIN-RELATED"/>
    <property type="match status" value="1"/>
</dbReference>
<evidence type="ECO:0000256" key="3">
    <source>
        <dbReference type="ARBA" id="ARBA00022840"/>
    </source>
</evidence>
<keyword evidence="1" id="KW-0677">Repeat</keyword>
<proteinExistence type="predicted"/>
<dbReference type="Proteomes" id="UP001479436">
    <property type="component" value="Unassembled WGS sequence"/>
</dbReference>
<dbReference type="Pfam" id="PF12848">
    <property type="entry name" value="ABC_tran_Xtn"/>
    <property type="match status" value="1"/>
</dbReference>
<dbReference type="InterPro" id="IPR027417">
    <property type="entry name" value="P-loop_NTPase"/>
</dbReference>
<name>A0ABR2WIF1_9FUNG</name>
<feature type="coiled-coil region" evidence="4">
    <location>
        <begin position="156"/>
        <end position="199"/>
    </location>
</feature>
<protein>
    <recommendedName>
        <fullName evidence="5">ABC transporter domain-containing protein</fullName>
    </recommendedName>
</protein>
<keyword evidence="7" id="KW-1185">Reference proteome</keyword>
<keyword evidence="3" id="KW-0067">ATP-binding</keyword>
<evidence type="ECO:0000313" key="7">
    <source>
        <dbReference type="Proteomes" id="UP001479436"/>
    </source>
</evidence>
<dbReference type="PROSITE" id="PS50893">
    <property type="entry name" value="ABC_TRANSPORTER_2"/>
    <property type="match status" value="2"/>
</dbReference>
<evidence type="ECO:0000256" key="4">
    <source>
        <dbReference type="SAM" id="Coils"/>
    </source>
</evidence>
<dbReference type="EMBL" id="JASJQH010001457">
    <property type="protein sequence ID" value="KAK9761288.1"/>
    <property type="molecule type" value="Genomic_DNA"/>
</dbReference>
<dbReference type="PANTHER" id="PTHR19211:SF129">
    <property type="entry name" value="ABC TRANSPORTER ATP-BINDING PROTEIN"/>
    <property type="match status" value="1"/>
</dbReference>
<evidence type="ECO:0000313" key="6">
    <source>
        <dbReference type="EMBL" id="KAK9761288.1"/>
    </source>
</evidence>
<dbReference type="InterPro" id="IPR032781">
    <property type="entry name" value="ABC_tran_Xtn"/>
</dbReference>
<keyword evidence="4" id="KW-0175">Coiled coil</keyword>
<comment type="caution">
    <text evidence="6">The sequence shown here is derived from an EMBL/GenBank/DDBJ whole genome shotgun (WGS) entry which is preliminary data.</text>
</comment>
<organism evidence="6 7">
    <name type="scientific">Basidiobolus ranarum</name>
    <dbReference type="NCBI Taxonomy" id="34480"/>
    <lineage>
        <taxon>Eukaryota</taxon>
        <taxon>Fungi</taxon>
        <taxon>Fungi incertae sedis</taxon>
        <taxon>Zoopagomycota</taxon>
        <taxon>Entomophthoromycotina</taxon>
        <taxon>Basidiobolomycetes</taxon>
        <taxon>Basidiobolales</taxon>
        <taxon>Basidiobolaceae</taxon>
        <taxon>Basidiobolus</taxon>
    </lineage>
</organism>
<dbReference type="SUPFAM" id="SSF52540">
    <property type="entry name" value="P-loop containing nucleoside triphosphate hydrolases"/>
    <property type="match status" value="2"/>
</dbReference>
<evidence type="ECO:0000256" key="2">
    <source>
        <dbReference type="ARBA" id="ARBA00022741"/>
    </source>
</evidence>
<dbReference type="InterPro" id="IPR017871">
    <property type="entry name" value="ABC_transporter-like_CS"/>
</dbReference>
<reference evidence="6 7" key="1">
    <citation type="submission" date="2023-04" db="EMBL/GenBank/DDBJ databases">
        <title>Genome of Basidiobolus ranarum AG-B5.</title>
        <authorList>
            <person name="Stajich J.E."/>
            <person name="Carter-House D."/>
            <person name="Gryganskyi A."/>
        </authorList>
    </citation>
    <scope>NUCLEOTIDE SEQUENCE [LARGE SCALE GENOMIC DNA]</scope>
    <source>
        <strain evidence="6 7">AG-B5</strain>
    </source>
</reference>
<dbReference type="InterPro" id="IPR003439">
    <property type="entry name" value="ABC_transporter-like_ATP-bd"/>
</dbReference>
<dbReference type="Pfam" id="PF00005">
    <property type="entry name" value="ABC_tran"/>
    <property type="match status" value="2"/>
</dbReference>
<dbReference type="CDD" id="cd03221">
    <property type="entry name" value="ABCF_EF-3"/>
    <property type="match status" value="1"/>
</dbReference>
<dbReference type="InterPro" id="IPR050611">
    <property type="entry name" value="ABCF"/>
</dbReference>